<dbReference type="PANTHER" id="PTHR30251">
    <property type="entry name" value="PILUS ASSEMBLY CHAPERONE"/>
    <property type="match status" value="1"/>
</dbReference>
<evidence type="ECO:0000256" key="5">
    <source>
        <dbReference type="ARBA" id="ARBA00023186"/>
    </source>
</evidence>
<feature type="domain" description="Pili assembly chaperone N-terminal" evidence="7">
    <location>
        <begin position="24"/>
        <end position="139"/>
    </location>
</feature>
<dbReference type="InterPro" id="IPR013783">
    <property type="entry name" value="Ig-like_fold"/>
</dbReference>
<comment type="subcellular location">
    <subcellularLocation>
        <location evidence="1 6">Periplasm</location>
    </subcellularLocation>
</comment>
<keyword evidence="5 6" id="KW-0143">Chaperone</keyword>
<dbReference type="RefSeq" id="WP_067402262.1">
    <property type="nucleotide sequence ID" value="NZ_LZEY01000023.1"/>
</dbReference>
<dbReference type="GO" id="GO:0030288">
    <property type="term" value="C:outer membrane-bounded periplasmic space"/>
    <property type="evidence" value="ECO:0007669"/>
    <property type="project" value="InterPro"/>
</dbReference>
<organism evidence="9 10">
    <name type="scientific">Morganella psychrotolerans</name>
    <dbReference type="NCBI Taxonomy" id="368603"/>
    <lineage>
        <taxon>Bacteria</taxon>
        <taxon>Pseudomonadati</taxon>
        <taxon>Pseudomonadota</taxon>
        <taxon>Gammaproteobacteria</taxon>
        <taxon>Enterobacterales</taxon>
        <taxon>Morganellaceae</taxon>
        <taxon>Morganella</taxon>
    </lineage>
</organism>
<dbReference type="InterPro" id="IPR016148">
    <property type="entry name" value="Pili_assmbl_chaperone_C"/>
</dbReference>
<dbReference type="SUPFAM" id="SSF49354">
    <property type="entry name" value="PapD-like"/>
    <property type="match status" value="1"/>
</dbReference>
<keyword evidence="4" id="KW-0574">Periplasm</keyword>
<dbReference type="SUPFAM" id="SSF49584">
    <property type="entry name" value="Periplasmic chaperone C-domain"/>
    <property type="match status" value="1"/>
</dbReference>
<dbReference type="Gene3D" id="2.60.40.10">
    <property type="entry name" value="Immunoglobulins"/>
    <property type="match status" value="2"/>
</dbReference>
<dbReference type="PANTHER" id="PTHR30251:SF10">
    <property type="entry name" value="FIMBRIAL CHAPERONE YEHC-RELATED"/>
    <property type="match status" value="1"/>
</dbReference>
<feature type="domain" description="Pili assembly chaperone C-terminal" evidence="8">
    <location>
        <begin position="162"/>
        <end position="217"/>
    </location>
</feature>
<dbReference type="OrthoDB" id="9131059at2"/>
<protein>
    <recommendedName>
        <fullName evidence="11">Molecular chaperone</fullName>
    </recommendedName>
</protein>
<evidence type="ECO:0000256" key="3">
    <source>
        <dbReference type="ARBA" id="ARBA00022729"/>
    </source>
</evidence>
<comment type="caution">
    <text evidence="9">The sequence shown here is derived from an EMBL/GenBank/DDBJ whole genome shotgun (WGS) entry which is preliminary data.</text>
</comment>
<dbReference type="AlphaFoldDB" id="A0A1B8HEK9"/>
<dbReference type="Pfam" id="PF02753">
    <property type="entry name" value="PapD_C"/>
    <property type="match status" value="1"/>
</dbReference>
<evidence type="ECO:0000256" key="1">
    <source>
        <dbReference type="ARBA" id="ARBA00004418"/>
    </source>
</evidence>
<gene>
    <name evidence="9" type="ORF">AYY18_04605</name>
</gene>
<dbReference type="InterPro" id="IPR036316">
    <property type="entry name" value="Pili_assmbl_chap_C_dom_sf"/>
</dbReference>
<evidence type="ECO:0008006" key="11">
    <source>
        <dbReference type="Google" id="ProtNLM"/>
    </source>
</evidence>
<evidence type="ECO:0000259" key="7">
    <source>
        <dbReference type="Pfam" id="PF00345"/>
    </source>
</evidence>
<dbReference type="Proteomes" id="UP000092377">
    <property type="component" value="Unassembled WGS sequence"/>
</dbReference>
<keyword evidence="10" id="KW-1185">Reference proteome</keyword>
<evidence type="ECO:0000259" key="8">
    <source>
        <dbReference type="Pfam" id="PF02753"/>
    </source>
</evidence>
<dbReference type="PROSITE" id="PS00635">
    <property type="entry name" value="PILI_CHAPERONE"/>
    <property type="match status" value="1"/>
</dbReference>
<dbReference type="Pfam" id="PF00345">
    <property type="entry name" value="PapD_N"/>
    <property type="match status" value="1"/>
</dbReference>
<dbReference type="InterPro" id="IPR016147">
    <property type="entry name" value="Pili_assmbl_chaperone_N"/>
</dbReference>
<evidence type="ECO:0000313" key="9">
    <source>
        <dbReference type="EMBL" id="OBU07519.1"/>
    </source>
</evidence>
<evidence type="ECO:0000313" key="10">
    <source>
        <dbReference type="Proteomes" id="UP000092377"/>
    </source>
</evidence>
<dbReference type="InterPro" id="IPR018046">
    <property type="entry name" value="Pili_assmbl_chaperone_CS"/>
</dbReference>
<name>A0A1B8HEK9_9GAMM</name>
<comment type="similarity">
    <text evidence="2 6">Belongs to the periplasmic pilus chaperone family.</text>
</comment>
<keyword evidence="3" id="KW-0732">Signal</keyword>
<dbReference type="PRINTS" id="PR00969">
    <property type="entry name" value="CHAPERONPILI"/>
</dbReference>
<dbReference type="EMBL" id="LZEY01000023">
    <property type="protein sequence ID" value="OBU07519.1"/>
    <property type="molecule type" value="Genomic_DNA"/>
</dbReference>
<dbReference type="InterPro" id="IPR008962">
    <property type="entry name" value="PapD-like_sf"/>
</dbReference>
<sequence>MMNVFKSLIIMIFMAFFNFSYAGILLGSTRVVIENGRTEGSVNVHNREDNNYLIQSWVHDKSEIPTNDIALTPPLFKLSANTSNALRIVVTKPLPQDKESLYWLNVKFIPAAKSGNVDNNTLKFALNNQIKIIYRPESLSKESINEQFEKILIKKSGNKILVKNPTKYFINISAININKESVKIPSYIEPDGEILVDFPVKNKSGTLEYILIDDLGKLNSLTTTI</sequence>
<accession>A0A1B8HEK9</accession>
<evidence type="ECO:0000256" key="6">
    <source>
        <dbReference type="RuleBase" id="RU003918"/>
    </source>
</evidence>
<reference evidence="10" key="1">
    <citation type="submission" date="2016-06" db="EMBL/GenBank/DDBJ databases">
        <authorList>
            <person name="Butler K."/>
        </authorList>
    </citation>
    <scope>NUCLEOTIDE SEQUENCE [LARGE SCALE GENOMIC DNA]</scope>
    <source>
        <strain evidence="10">GCSL-Mp20</strain>
    </source>
</reference>
<dbReference type="InterPro" id="IPR001829">
    <property type="entry name" value="Pili_assmbl_chaperone_bac"/>
</dbReference>
<dbReference type="InterPro" id="IPR050643">
    <property type="entry name" value="Periplasmic_pilus_chap"/>
</dbReference>
<evidence type="ECO:0000256" key="4">
    <source>
        <dbReference type="ARBA" id="ARBA00022764"/>
    </source>
</evidence>
<dbReference type="GO" id="GO:0071555">
    <property type="term" value="P:cell wall organization"/>
    <property type="evidence" value="ECO:0007669"/>
    <property type="project" value="InterPro"/>
</dbReference>
<evidence type="ECO:0000256" key="2">
    <source>
        <dbReference type="ARBA" id="ARBA00007399"/>
    </source>
</evidence>
<proteinExistence type="inferred from homology"/>